<dbReference type="Pfam" id="PF13671">
    <property type="entry name" value="AAA_33"/>
    <property type="match status" value="1"/>
</dbReference>
<comment type="caution">
    <text evidence="1">The sequence shown here is derived from an EMBL/GenBank/DDBJ whole genome shotgun (WGS) entry which is preliminary data.</text>
</comment>
<evidence type="ECO:0000313" key="1">
    <source>
        <dbReference type="EMBL" id="MFG6490202.1"/>
    </source>
</evidence>
<evidence type="ECO:0000313" key="2">
    <source>
        <dbReference type="Proteomes" id="UP001606134"/>
    </source>
</evidence>
<dbReference type="Gene3D" id="3.40.50.300">
    <property type="entry name" value="P-loop containing nucleotide triphosphate hydrolases"/>
    <property type="match status" value="1"/>
</dbReference>
<sequence>MTATVHLLHGLPGCGKTHFARRLAAECRGVHLSHDEWVLRLFGPRPTGTQIESVREPIHEMLWTCTARIVATGTDVILDFGFWTRSDRDRVRERVRQAGALPRLYTFDCSAQLAWERVQTRNSREPTDSLHVDEQAFWLFAGHIEPLMPDEDGILVPG</sequence>
<proteinExistence type="predicted"/>
<accession>A0ABW7HJV7</accession>
<gene>
    <name evidence="1" type="ORF">ACG04R_26255</name>
</gene>
<reference evidence="1 2" key="1">
    <citation type="submission" date="2024-08" db="EMBL/GenBank/DDBJ databases">
        <authorList>
            <person name="Lu H."/>
        </authorList>
    </citation>
    <scope>NUCLEOTIDE SEQUENCE [LARGE SCALE GENOMIC DNA]</scope>
    <source>
        <strain evidence="1 2">BYS78W</strain>
    </source>
</reference>
<name>A0ABW7HJV7_9BURK</name>
<dbReference type="RefSeq" id="WP_394417037.1">
    <property type="nucleotide sequence ID" value="NZ_JBIGIC010000019.1"/>
</dbReference>
<dbReference type="SUPFAM" id="SSF52540">
    <property type="entry name" value="P-loop containing nucleoside triphosphate hydrolases"/>
    <property type="match status" value="1"/>
</dbReference>
<organism evidence="1 2">
    <name type="scientific">Pelomonas candidula</name>
    <dbReference type="NCBI Taxonomy" id="3299025"/>
    <lineage>
        <taxon>Bacteria</taxon>
        <taxon>Pseudomonadati</taxon>
        <taxon>Pseudomonadota</taxon>
        <taxon>Betaproteobacteria</taxon>
        <taxon>Burkholderiales</taxon>
        <taxon>Sphaerotilaceae</taxon>
        <taxon>Roseateles</taxon>
    </lineage>
</organism>
<dbReference type="Proteomes" id="UP001606134">
    <property type="component" value="Unassembled WGS sequence"/>
</dbReference>
<dbReference type="EMBL" id="JBIGIC010000019">
    <property type="protein sequence ID" value="MFG6490202.1"/>
    <property type="molecule type" value="Genomic_DNA"/>
</dbReference>
<protein>
    <submittedName>
        <fullName evidence="1">AAA family ATPase</fullName>
    </submittedName>
</protein>
<keyword evidence="2" id="KW-1185">Reference proteome</keyword>
<dbReference type="InterPro" id="IPR027417">
    <property type="entry name" value="P-loop_NTPase"/>
</dbReference>